<dbReference type="GO" id="GO:0004812">
    <property type="term" value="F:aminoacyl-tRNA ligase activity"/>
    <property type="evidence" value="ECO:0007669"/>
    <property type="project" value="UniProtKB-KW"/>
</dbReference>
<dbReference type="FunFam" id="3.90.960.10:FF:000005">
    <property type="entry name" value="Putative prolyl-tRNA synthetase"/>
    <property type="match status" value="1"/>
</dbReference>
<reference evidence="3 4" key="1">
    <citation type="submission" date="2020-05" db="EMBL/GenBank/DDBJ databases">
        <title>Complete closed genome sequence of Defluviicoccus vanus.</title>
        <authorList>
            <person name="Bessarab I."/>
            <person name="Arumugam K."/>
            <person name="Maszenan A.M."/>
            <person name="Seviour R.J."/>
            <person name="Williams R.B."/>
        </authorList>
    </citation>
    <scope>NUCLEOTIDE SEQUENCE [LARGE SCALE GENOMIC DNA]</scope>
    <source>
        <strain evidence="3 4">Ben 114</strain>
    </source>
</reference>
<comment type="similarity">
    <text evidence="1">Belongs to the PRORSD1 family.</text>
</comment>
<keyword evidence="3" id="KW-0030">Aminoacyl-tRNA synthetase</keyword>
<accession>A0A7H1N3T8</accession>
<dbReference type="CDD" id="cd04335">
    <property type="entry name" value="PrdX_deacylase"/>
    <property type="match status" value="1"/>
</dbReference>
<evidence type="ECO:0000313" key="4">
    <source>
        <dbReference type="Proteomes" id="UP000516369"/>
    </source>
</evidence>
<organism evidence="3 4">
    <name type="scientific">Defluviicoccus vanus</name>
    <dbReference type="NCBI Taxonomy" id="111831"/>
    <lineage>
        <taxon>Bacteria</taxon>
        <taxon>Pseudomonadati</taxon>
        <taxon>Pseudomonadota</taxon>
        <taxon>Alphaproteobacteria</taxon>
        <taxon>Rhodospirillales</taxon>
        <taxon>Rhodospirillaceae</taxon>
        <taxon>Defluviicoccus</taxon>
    </lineage>
</organism>
<dbReference type="InterPro" id="IPR040285">
    <property type="entry name" value="ProX/PRXD1"/>
</dbReference>
<keyword evidence="4" id="KW-1185">Reference proteome</keyword>
<dbReference type="RefSeq" id="WP_190260854.1">
    <property type="nucleotide sequence ID" value="NZ_CP053923.1"/>
</dbReference>
<dbReference type="GO" id="GO:0002161">
    <property type="term" value="F:aminoacyl-tRNA deacylase activity"/>
    <property type="evidence" value="ECO:0007669"/>
    <property type="project" value="InterPro"/>
</dbReference>
<dbReference type="AlphaFoldDB" id="A0A7H1N3T8"/>
<gene>
    <name evidence="3" type="ORF">HQ394_14815</name>
</gene>
<dbReference type="PANTHER" id="PTHR31423:SF3">
    <property type="entry name" value="PROLYL-TRNA SYNTHETASE ASSOCIATED DOMAIN-CONTAINING PROTEIN 1-RELATED"/>
    <property type="match status" value="1"/>
</dbReference>
<dbReference type="Gene3D" id="3.90.960.10">
    <property type="entry name" value="YbaK/aminoacyl-tRNA synthetase-associated domain"/>
    <property type="match status" value="1"/>
</dbReference>
<dbReference type="Proteomes" id="UP000516369">
    <property type="component" value="Chromosome"/>
</dbReference>
<dbReference type="PANTHER" id="PTHR31423">
    <property type="entry name" value="YBAK DOMAIN-CONTAINING PROTEIN"/>
    <property type="match status" value="1"/>
</dbReference>
<name>A0A7H1N3T8_9PROT</name>
<dbReference type="EMBL" id="CP053923">
    <property type="protein sequence ID" value="QNT70374.1"/>
    <property type="molecule type" value="Genomic_DNA"/>
</dbReference>
<proteinExistence type="inferred from homology"/>
<evidence type="ECO:0000256" key="1">
    <source>
        <dbReference type="ARBA" id="ARBA00010201"/>
    </source>
</evidence>
<protein>
    <submittedName>
        <fullName evidence="3">Prolyl-tRNA synthetase associated domain-containing protein</fullName>
    </submittedName>
</protein>
<evidence type="ECO:0000313" key="3">
    <source>
        <dbReference type="EMBL" id="QNT70374.1"/>
    </source>
</evidence>
<evidence type="ECO:0000259" key="2">
    <source>
        <dbReference type="Pfam" id="PF04073"/>
    </source>
</evidence>
<dbReference type="Pfam" id="PF04073">
    <property type="entry name" value="tRNA_edit"/>
    <property type="match status" value="1"/>
</dbReference>
<keyword evidence="3" id="KW-0436">Ligase</keyword>
<feature type="domain" description="YbaK/aminoacyl-tRNA synthetase-associated" evidence="2">
    <location>
        <begin position="27"/>
        <end position="152"/>
    </location>
</feature>
<dbReference type="KEGG" id="dvn:HQ394_14815"/>
<dbReference type="InterPro" id="IPR007214">
    <property type="entry name" value="YbaK/aa-tRNA-synth-assoc-dom"/>
</dbReference>
<sequence length="173" mass="18304">MPHPPASRTDLLQRLASLGIAVRTIEHPPVATVAENKALRGELPGAHRKNLFLKDRKGGLWLVVVLEDQPIDLKALRVILGAPSLSFARPEPLVTSLGVQPGSVTPFAVINDAAGLVQVILDAAMMRCDPLNFHPLQNTATTAISPAGLLRFLAAVGHPPRVLSLATAAGQHP</sequence>
<dbReference type="InterPro" id="IPR036754">
    <property type="entry name" value="YbaK/aa-tRNA-synt-asso_dom_sf"/>
</dbReference>
<dbReference type="SUPFAM" id="SSF55826">
    <property type="entry name" value="YbaK/ProRS associated domain"/>
    <property type="match status" value="1"/>
</dbReference>